<reference evidence="1" key="2">
    <citation type="submission" date="2020-09" db="EMBL/GenBank/DDBJ databases">
        <authorList>
            <person name="Sun Q."/>
            <person name="Kim S."/>
        </authorList>
    </citation>
    <scope>NUCLEOTIDE SEQUENCE</scope>
    <source>
        <strain evidence="1">KCTC 32501</strain>
    </source>
</reference>
<name>A0A8J3CP12_9BURK</name>
<dbReference type="Proteomes" id="UP000614287">
    <property type="component" value="Unassembled WGS sequence"/>
</dbReference>
<evidence type="ECO:0000313" key="2">
    <source>
        <dbReference type="Proteomes" id="UP000614287"/>
    </source>
</evidence>
<evidence type="ECO:0000313" key="1">
    <source>
        <dbReference type="EMBL" id="GHA78926.1"/>
    </source>
</evidence>
<accession>A0A8J3CP12</accession>
<dbReference type="SUPFAM" id="SSF53300">
    <property type="entry name" value="vWA-like"/>
    <property type="match status" value="1"/>
</dbReference>
<gene>
    <name evidence="1" type="ORF">GCM10009007_20030</name>
</gene>
<reference evidence="1" key="1">
    <citation type="journal article" date="2014" name="Int. J. Syst. Evol. Microbiol.">
        <title>Complete genome sequence of Corynebacterium casei LMG S-19264T (=DSM 44701T), isolated from a smear-ripened cheese.</title>
        <authorList>
            <consortium name="US DOE Joint Genome Institute (JGI-PGF)"/>
            <person name="Walter F."/>
            <person name="Albersmeier A."/>
            <person name="Kalinowski J."/>
            <person name="Ruckert C."/>
        </authorList>
    </citation>
    <scope>NUCLEOTIDE SEQUENCE</scope>
    <source>
        <strain evidence="1">KCTC 32501</strain>
    </source>
</reference>
<evidence type="ECO:0008006" key="3">
    <source>
        <dbReference type="Google" id="ProtNLM"/>
    </source>
</evidence>
<dbReference type="AlphaFoldDB" id="A0A8J3CP12"/>
<dbReference type="InterPro" id="IPR036465">
    <property type="entry name" value="vWFA_dom_sf"/>
</dbReference>
<proteinExistence type="predicted"/>
<dbReference type="EMBL" id="BMZG01000013">
    <property type="protein sequence ID" value="GHA78926.1"/>
    <property type="molecule type" value="Genomic_DNA"/>
</dbReference>
<comment type="caution">
    <text evidence="1">The sequence shown here is derived from an EMBL/GenBank/DDBJ whole genome shotgun (WGS) entry which is preliminary data.</text>
</comment>
<organism evidence="1 2">
    <name type="scientific">Formosimonas limnophila</name>
    <dbReference type="NCBI Taxonomy" id="1384487"/>
    <lineage>
        <taxon>Bacteria</taxon>
        <taxon>Pseudomonadati</taxon>
        <taxon>Pseudomonadota</taxon>
        <taxon>Betaproteobacteria</taxon>
        <taxon>Burkholderiales</taxon>
        <taxon>Burkholderiaceae</taxon>
        <taxon>Formosimonas</taxon>
    </lineage>
</organism>
<sequence>MGRIASASANDAQTTRAIAAIEAYLNQLLNQNVTPNITVHLVRNRVETLETIALTRDNLSSLLDLLQKTPYDGATRLDALKPSDNSDLVILVTDGLATYGLTKLAVAGKALVYTLNDGLAVAADTEVLLVFGERL</sequence>
<protein>
    <recommendedName>
        <fullName evidence="3">VWFA domain-containing protein</fullName>
    </recommendedName>
</protein>
<keyword evidence="2" id="KW-1185">Reference proteome</keyword>